<dbReference type="InterPro" id="IPR000983">
    <property type="entry name" value="Bac_GSPG_pilin"/>
</dbReference>
<sequence length="151" mass="15950">MEIEERKKGFTLIELLVSITIIGIIFSIVIDYVTNARGRGNDTKVKAQLSRARSTAELYFSNNNSSYNGSAGNIFGPCNTPNSMFTDITSSMATYATQANYPTGATLTCYSTASAYAISALLPGAGGTNSWCVDSLGNSKARDTAINGTAC</sequence>
<keyword evidence="2" id="KW-0488">Methylation</keyword>
<keyword evidence="4 6" id="KW-1133">Transmembrane helix</keyword>
<keyword evidence="5 6" id="KW-0472">Membrane</keyword>
<dbReference type="InterPro" id="IPR012902">
    <property type="entry name" value="N_methyl_site"/>
</dbReference>
<organism evidence="7 8">
    <name type="scientific">Candidatus Zambryskibacteria bacterium RIFCSPHIGHO2_02_FULL_43_14</name>
    <dbReference type="NCBI Taxonomy" id="1802748"/>
    <lineage>
        <taxon>Bacteria</taxon>
        <taxon>Candidatus Zambryskiibacteriota</taxon>
    </lineage>
</organism>
<feature type="transmembrane region" description="Helical" evidence="6">
    <location>
        <begin position="12"/>
        <end position="33"/>
    </location>
</feature>
<dbReference type="PANTHER" id="PTHR30093">
    <property type="entry name" value="GENERAL SECRETION PATHWAY PROTEIN G"/>
    <property type="match status" value="1"/>
</dbReference>
<evidence type="ECO:0000256" key="4">
    <source>
        <dbReference type="ARBA" id="ARBA00022989"/>
    </source>
</evidence>
<dbReference type="PROSITE" id="PS00409">
    <property type="entry name" value="PROKAR_NTER_METHYL"/>
    <property type="match status" value="1"/>
</dbReference>
<comment type="caution">
    <text evidence="7">The sequence shown here is derived from an EMBL/GenBank/DDBJ whole genome shotgun (WGS) entry which is preliminary data.</text>
</comment>
<evidence type="ECO:0000256" key="5">
    <source>
        <dbReference type="ARBA" id="ARBA00023136"/>
    </source>
</evidence>
<evidence type="ECO:0000313" key="7">
    <source>
        <dbReference type="EMBL" id="OHA95864.1"/>
    </source>
</evidence>
<evidence type="ECO:0000256" key="2">
    <source>
        <dbReference type="ARBA" id="ARBA00022481"/>
    </source>
</evidence>
<dbReference type="InterPro" id="IPR045584">
    <property type="entry name" value="Pilin-like"/>
</dbReference>
<gene>
    <name evidence="7" type="ORF">A3C70_00175</name>
</gene>
<dbReference type="PANTHER" id="PTHR30093:SF44">
    <property type="entry name" value="TYPE II SECRETION SYSTEM CORE PROTEIN G"/>
    <property type="match status" value="1"/>
</dbReference>
<reference evidence="7 8" key="1">
    <citation type="journal article" date="2016" name="Nat. Commun.">
        <title>Thousands of microbial genomes shed light on interconnected biogeochemical processes in an aquifer system.</title>
        <authorList>
            <person name="Anantharaman K."/>
            <person name="Brown C.T."/>
            <person name="Hug L.A."/>
            <person name="Sharon I."/>
            <person name="Castelle C.J."/>
            <person name="Probst A.J."/>
            <person name="Thomas B.C."/>
            <person name="Singh A."/>
            <person name="Wilkins M.J."/>
            <person name="Karaoz U."/>
            <person name="Brodie E.L."/>
            <person name="Williams K.H."/>
            <person name="Hubbard S.S."/>
            <person name="Banfield J.F."/>
        </authorList>
    </citation>
    <scope>NUCLEOTIDE SEQUENCE [LARGE SCALE GENOMIC DNA]</scope>
</reference>
<dbReference type="AlphaFoldDB" id="A0A1G2TEY7"/>
<comment type="subcellular location">
    <subcellularLocation>
        <location evidence="1">Membrane</location>
        <topology evidence="1">Single-pass membrane protein</topology>
    </subcellularLocation>
</comment>
<dbReference type="GO" id="GO:0015628">
    <property type="term" value="P:protein secretion by the type II secretion system"/>
    <property type="evidence" value="ECO:0007669"/>
    <property type="project" value="InterPro"/>
</dbReference>
<dbReference type="Pfam" id="PF07963">
    <property type="entry name" value="N_methyl"/>
    <property type="match status" value="1"/>
</dbReference>
<dbReference type="NCBIfam" id="TIGR02532">
    <property type="entry name" value="IV_pilin_GFxxxE"/>
    <property type="match status" value="1"/>
</dbReference>
<evidence type="ECO:0000256" key="1">
    <source>
        <dbReference type="ARBA" id="ARBA00004167"/>
    </source>
</evidence>
<dbReference type="Proteomes" id="UP000178175">
    <property type="component" value="Unassembled WGS sequence"/>
</dbReference>
<evidence type="ECO:0008006" key="9">
    <source>
        <dbReference type="Google" id="ProtNLM"/>
    </source>
</evidence>
<keyword evidence="3 6" id="KW-0812">Transmembrane</keyword>
<dbReference type="Gene3D" id="3.30.700.10">
    <property type="entry name" value="Glycoprotein, Type 4 Pilin"/>
    <property type="match status" value="1"/>
</dbReference>
<dbReference type="GO" id="GO:0016020">
    <property type="term" value="C:membrane"/>
    <property type="evidence" value="ECO:0007669"/>
    <property type="project" value="UniProtKB-SubCell"/>
</dbReference>
<name>A0A1G2TEY7_9BACT</name>
<dbReference type="PRINTS" id="PR00813">
    <property type="entry name" value="BCTERIALGSPG"/>
</dbReference>
<evidence type="ECO:0000256" key="6">
    <source>
        <dbReference type="SAM" id="Phobius"/>
    </source>
</evidence>
<evidence type="ECO:0000256" key="3">
    <source>
        <dbReference type="ARBA" id="ARBA00022692"/>
    </source>
</evidence>
<dbReference type="GO" id="GO:0015627">
    <property type="term" value="C:type II protein secretion system complex"/>
    <property type="evidence" value="ECO:0007669"/>
    <property type="project" value="InterPro"/>
</dbReference>
<protein>
    <recommendedName>
        <fullName evidence="9">Type II secretion system protein GspG C-terminal domain-containing protein</fullName>
    </recommendedName>
</protein>
<dbReference type="EMBL" id="MHVR01000015">
    <property type="protein sequence ID" value="OHA95864.1"/>
    <property type="molecule type" value="Genomic_DNA"/>
</dbReference>
<proteinExistence type="predicted"/>
<evidence type="ECO:0000313" key="8">
    <source>
        <dbReference type="Proteomes" id="UP000178175"/>
    </source>
</evidence>
<dbReference type="SUPFAM" id="SSF54523">
    <property type="entry name" value="Pili subunits"/>
    <property type="match status" value="1"/>
</dbReference>
<accession>A0A1G2TEY7</accession>